<dbReference type="EMBL" id="BARW01029329">
    <property type="protein sequence ID" value="GAJ08278.1"/>
    <property type="molecule type" value="Genomic_DNA"/>
</dbReference>
<name>X1TSF3_9ZZZZ</name>
<sequence length="46" mass="5014">MVLSEEDIAEDLAGDSADMISMAEDMVLTEEDFVKDLDGDSDNKTC</sequence>
<comment type="caution">
    <text evidence="1">The sequence shown here is derived from an EMBL/GenBank/DDBJ whole genome shotgun (WGS) entry which is preliminary data.</text>
</comment>
<proteinExistence type="predicted"/>
<protein>
    <submittedName>
        <fullName evidence="1">Uncharacterized protein</fullName>
    </submittedName>
</protein>
<evidence type="ECO:0000313" key="1">
    <source>
        <dbReference type="EMBL" id="GAJ08278.1"/>
    </source>
</evidence>
<dbReference type="AlphaFoldDB" id="X1TSF3"/>
<organism evidence="1">
    <name type="scientific">marine sediment metagenome</name>
    <dbReference type="NCBI Taxonomy" id="412755"/>
    <lineage>
        <taxon>unclassified sequences</taxon>
        <taxon>metagenomes</taxon>
        <taxon>ecological metagenomes</taxon>
    </lineage>
</organism>
<reference evidence="1" key="1">
    <citation type="journal article" date="2014" name="Front. Microbiol.">
        <title>High frequency of phylogenetically diverse reductive dehalogenase-homologous genes in deep subseafloor sedimentary metagenomes.</title>
        <authorList>
            <person name="Kawai M."/>
            <person name="Futagami T."/>
            <person name="Toyoda A."/>
            <person name="Takaki Y."/>
            <person name="Nishi S."/>
            <person name="Hori S."/>
            <person name="Arai W."/>
            <person name="Tsubouchi T."/>
            <person name="Morono Y."/>
            <person name="Uchiyama I."/>
            <person name="Ito T."/>
            <person name="Fujiyama A."/>
            <person name="Inagaki F."/>
            <person name="Takami H."/>
        </authorList>
    </citation>
    <scope>NUCLEOTIDE SEQUENCE</scope>
    <source>
        <strain evidence="1">Expedition CK06-06</strain>
    </source>
</reference>
<accession>X1TSF3</accession>
<gene>
    <name evidence="1" type="ORF">S12H4_47155</name>
</gene>